<dbReference type="PRINTS" id="PR00032">
    <property type="entry name" value="HTHARAC"/>
</dbReference>
<evidence type="ECO:0000256" key="4">
    <source>
        <dbReference type="PROSITE-ProRule" id="PRU00169"/>
    </source>
</evidence>
<keyword evidence="2" id="KW-0238">DNA-binding</keyword>
<dbReference type="InterPro" id="IPR020449">
    <property type="entry name" value="Tscrpt_reg_AraC-type_HTH"/>
</dbReference>
<dbReference type="Pfam" id="PF12833">
    <property type="entry name" value="HTH_18"/>
    <property type="match status" value="1"/>
</dbReference>
<dbReference type="SUPFAM" id="SSF52172">
    <property type="entry name" value="CheY-like"/>
    <property type="match status" value="1"/>
</dbReference>
<dbReference type="InterPro" id="IPR001789">
    <property type="entry name" value="Sig_transdc_resp-reg_receiver"/>
</dbReference>
<feature type="domain" description="HTH araC/xylS-type" evidence="5">
    <location>
        <begin position="382"/>
        <end position="480"/>
    </location>
</feature>
<dbReference type="GO" id="GO:0003700">
    <property type="term" value="F:DNA-binding transcription factor activity"/>
    <property type="evidence" value="ECO:0007669"/>
    <property type="project" value="InterPro"/>
</dbReference>
<dbReference type="PANTHER" id="PTHR43280:SF10">
    <property type="entry name" value="REGULATORY PROTEIN POCR"/>
    <property type="match status" value="1"/>
</dbReference>
<proteinExistence type="predicted"/>
<organism evidence="7 8">
    <name type="scientific">Paenibacillus nasutitermitis</name>
    <dbReference type="NCBI Taxonomy" id="1652958"/>
    <lineage>
        <taxon>Bacteria</taxon>
        <taxon>Bacillati</taxon>
        <taxon>Bacillota</taxon>
        <taxon>Bacilli</taxon>
        <taxon>Bacillales</taxon>
        <taxon>Paenibacillaceae</taxon>
        <taxon>Paenibacillus</taxon>
    </lineage>
</organism>
<evidence type="ECO:0000256" key="3">
    <source>
        <dbReference type="ARBA" id="ARBA00023163"/>
    </source>
</evidence>
<dbReference type="RefSeq" id="WP_189001058.1">
    <property type="nucleotide sequence ID" value="NZ_BMHP01000020.1"/>
</dbReference>
<name>A0A917E403_9BACL</name>
<sequence length="483" mass="55276">MFKVMLVDDEKWILESLKGTVNWQELGFVIAGEAYNGIEAFDKILEIRPDVVFIDIRMPGMNGIQLIKRLHDAGLPVQCIVASGYAEFEYAKQAMQYGAVGYCLKPFDQEEIIEILMSVKGKIAQSQQLLQHTLLNAIYSEDGDPSTSEASVRHFFERLNLWGDPDEGFLAVTIQGGSGERFFSEQHSIPIPIGRGKFAYLLRGHVSADVHERLANHLSPQTKGIGISPVFMDIGRIREHIDAANIASYCYFTARVKISKEAGSNPPDELERFAMQFLDQGMKEQDARIIRQGFDLLETRFREGRYDIRHAFRLYNLVLSFVYHAGIWRSDYEERYMYDYDELVSVYGNVTNMLEYLNHVVMEGLKSPAGDTAELSGDEILPQIVQYVNGNFREHLSIQNISKRFFMHPNYLSFLFKKEMQVNFTKYLTDIRMDHACKLLRSTALSVGEIAEQSGYGDYFYFAKIFKKHTGVTPTEYRLPGKV</sequence>
<dbReference type="PROSITE" id="PS50110">
    <property type="entry name" value="RESPONSE_REGULATORY"/>
    <property type="match status" value="1"/>
</dbReference>
<dbReference type="Gene3D" id="3.40.50.2300">
    <property type="match status" value="1"/>
</dbReference>
<dbReference type="Proteomes" id="UP000612456">
    <property type="component" value="Unassembled WGS sequence"/>
</dbReference>
<keyword evidence="8" id="KW-1185">Reference proteome</keyword>
<dbReference type="GO" id="GO:0000160">
    <property type="term" value="P:phosphorelay signal transduction system"/>
    <property type="evidence" value="ECO:0007669"/>
    <property type="project" value="InterPro"/>
</dbReference>
<dbReference type="Gene3D" id="1.10.10.60">
    <property type="entry name" value="Homeodomain-like"/>
    <property type="match status" value="2"/>
</dbReference>
<evidence type="ECO:0000259" key="6">
    <source>
        <dbReference type="PROSITE" id="PS50110"/>
    </source>
</evidence>
<accession>A0A917E403</accession>
<dbReference type="CDD" id="cd17536">
    <property type="entry name" value="REC_YesN-like"/>
    <property type="match status" value="1"/>
</dbReference>
<dbReference type="InterPro" id="IPR018060">
    <property type="entry name" value="HTH_AraC"/>
</dbReference>
<gene>
    <name evidence="7" type="ORF">GCM10010911_72130</name>
</gene>
<evidence type="ECO:0008006" key="9">
    <source>
        <dbReference type="Google" id="ProtNLM"/>
    </source>
</evidence>
<evidence type="ECO:0000313" key="7">
    <source>
        <dbReference type="EMBL" id="GGE02658.1"/>
    </source>
</evidence>
<evidence type="ECO:0000313" key="8">
    <source>
        <dbReference type="Proteomes" id="UP000612456"/>
    </source>
</evidence>
<keyword evidence="3" id="KW-0804">Transcription</keyword>
<dbReference type="GO" id="GO:0043565">
    <property type="term" value="F:sequence-specific DNA binding"/>
    <property type="evidence" value="ECO:0007669"/>
    <property type="project" value="InterPro"/>
</dbReference>
<dbReference type="SMART" id="SM00342">
    <property type="entry name" value="HTH_ARAC"/>
    <property type="match status" value="1"/>
</dbReference>
<dbReference type="PROSITE" id="PS00041">
    <property type="entry name" value="HTH_ARAC_FAMILY_1"/>
    <property type="match status" value="1"/>
</dbReference>
<keyword evidence="4" id="KW-0597">Phosphoprotein</keyword>
<evidence type="ECO:0000256" key="1">
    <source>
        <dbReference type="ARBA" id="ARBA00023015"/>
    </source>
</evidence>
<dbReference type="InterPro" id="IPR011006">
    <property type="entry name" value="CheY-like_superfamily"/>
</dbReference>
<reference evidence="7" key="1">
    <citation type="journal article" date="2014" name="Int. J. Syst. Evol. Microbiol.">
        <title>Complete genome sequence of Corynebacterium casei LMG S-19264T (=DSM 44701T), isolated from a smear-ripened cheese.</title>
        <authorList>
            <consortium name="US DOE Joint Genome Institute (JGI-PGF)"/>
            <person name="Walter F."/>
            <person name="Albersmeier A."/>
            <person name="Kalinowski J."/>
            <person name="Ruckert C."/>
        </authorList>
    </citation>
    <scope>NUCLEOTIDE SEQUENCE</scope>
    <source>
        <strain evidence="7">CGMCC 1.15178</strain>
    </source>
</reference>
<dbReference type="AlphaFoldDB" id="A0A917E403"/>
<feature type="domain" description="Response regulatory" evidence="6">
    <location>
        <begin position="3"/>
        <end position="120"/>
    </location>
</feature>
<dbReference type="SUPFAM" id="SSF46689">
    <property type="entry name" value="Homeodomain-like"/>
    <property type="match status" value="1"/>
</dbReference>
<dbReference type="Pfam" id="PF00072">
    <property type="entry name" value="Response_reg"/>
    <property type="match status" value="1"/>
</dbReference>
<dbReference type="InterPro" id="IPR018062">
    <property type="entry name" value="HTH_AraC-typ_CS"/>
</dbReference>
<keyword evidence="1" id="KW-0805">Transcription regulation</keyword>
<feature type="modified residue" description="4-aspartylphosphate" evidence="4">
    <location>
        <position position="55"/>
    </location>
</feature>
<evidence type="ECO:0000259" key="5">
    <source>
        <dbReference type="PROSITE" id="PS01124"/>
    </source>
</evidence>
<reference evidence="7" key="2">
    <citation type="submission" date="2020-09" db="EMBL/GenBank/DDBJ databases">
        <authorList>
            <person name="Sun Q."/>
            <person name="Zhou Y."/>
        </authorList>
    </citation>
    <scope>NUCLEOTIDE SEQUENCE</scope>
    <source>
        <strain evidence="7">CGMCC 1.15178</strain>
    </source>
</reference>
<protein>
    <recommendedName>
        <fullName evidence="9">DNA-binding response regulator</fullName>
    </recommendedName>
</protein>
<dbReference type="PROSITE" id="PS01124">
    <property type="entry name" value="HTH_ARAC_FAMILY_2"/>
    <property type="match status" value="1"/>
</dbReference>
<dbReference type="PANTHER" id="PTHR43280">
    <property type="entry name" value="ARAC-FAMILY TRANSCRIPTIONAL REGULATOR"/>
    <property type="match status" value="1"/>
</dbReference>
<dbReference type="EMBL" id="BMHP01000020">
    <property type="protein sequence ID" value="GGE02658.1"/>
    <property type="molecule type" value="Genomic_DNA"/>
</dbReference>
<evidence type="ECO:0000256" key="2">
    <source>
        <dbReference type="ARBA" id="ARBA00023125"/>
    </source>
</evidence>
<dbReference type="InterPro" id="IPR009057">
    <property type="entry name" value="Homeodomain-like_sf"/>
</dbReference>
<comment type="caution">
    <text evidence="7">The sequence shown here is derived from an EMBL/GenBank/DDBJ whole genome shotgun (WGS) entry which is preliminary data.</text>
</comment>
<dbReference type="SMART" id="SM00448">
    <property type="entry name" value="REC"/>
    <property type="match status" value="1"/>
</dbReference>